<sequence>MEGIIFIVISIGAVLLGYTVDHGKLSGLGHLAPAIIIFGGTIGAVGASFPLSDLKKLGAILKVAFSKPKIDTTQLVSYFKQIAFKTRKEGLLSIEEMISGDDIDPFVKKGLQMVVDGIEPQTVRETLELNAELIDERHRVGIGIFEAAGGYAPTIGVVGTVSSLIVVLGNLSGDTSSLGIAISSAFVATLYGISSANLVYLPIGTKLKRYNDMEMQEKNLIIEAIICIQEGVNPNTLEEKLKGFLDKKQLLEYEKLGSDGE</sequence>
<keyword evidence="12" id="KW-1185">Reference proteome</keyword>
<dbReference type="GO" id="GO:0006935">
    <property type="term" value="P:chemotaxis"/>
    <property type="evidence" value="ECO:0007669"/>
    <property type="project" value="InterPro"/>
</dbReference>
<dbReference type="InterPro" id="IPR002898">
    <property type="entry name" value="MotA_ExbB_proton_chnl"/>
</dbReference>
<gene>
    <name evidence="11" type="ORF">SAMN02745134_03111</name>
</gene>
<evidence type="ECO:0000256" key="5">
    <source>
        <dbReference type="ARBA" id="ARBA00022989"/>
    </source>
</evidence>
<name>A0A1W1XTP1_9CLOT</name>
<feature type="transmembrane region" description="Helical" evidence="8">
    <location>
        <begin position="29"/>
        <end position="52"/>
    </location>
</feature>
<dbReference type="GO" id="GO:0015031">
    <property type="term" value="P:protein transport"/>
    <property type="evidence" value="ECO:0007669"/>
    <property type="project" value="UniProtKB-KW"/>
</dbReference>
<evidence type="ECO:0000256" key="2">
    <source>
        <dbReference type="ARBA" id="ARBA00022475"/>
    </source>
</evidence>
<keyword evidence="5 8" id="KW-1133">Transmembrane helix</keyword>
<evidence type="ECO:0000256" key="8">
    <source>
        <dbReference type="SAM" id="Phobius"/>
    </source>
</evidence>
<dbReference type="PANTHER" id="PTHR30433:SF3">
    <property type="entry name" value="MOTILITY PROTEIN A"/>
    <property type="match status" value="1"/>
</dbReference>
<evidence type="ECO:0000259" key="10">
    <source>
        <dbReference type="Pfam" id="PF20560"/>
    </source>
</evidence>
<feature type="transmembrane region" description="Helical" evidence="8">
    <location>
        <begin position="147"/>
        <end position="168"/>
    </location>
</feature>
<dbReference type="Proteomes" id="UP000192468">
    <property type="component" value="Unassembled WGS sequence"/>
</dbReference>
<feature type="transmembrane region" description="Helical" evidence="8">
    <location>
        <begin position="180"/>
        <end position="203"/>
    </location>
</feature>
<keyword evidence="7" id="KW-0813">Transport</keyword>
<dbReference type="InterPro" id="IPR047055">
    <property type="entry name" value="MotA-like"/>
</dbReference>
<keyword evidence="4" id="KW-0283">Flagellar rotation</keyword>
<evidence type="ECO:0000256" key="6">
    <source>
        <dbReference type="ARBA" id="ARBA00023136"/>
    </source>
</evidence>
<keyword evidence="7" id="KW-0653">Protein transport</keyword>
<evidence type="ECO:0000313" key="11">
    <source>
        <dbReference type="EMBL" id="SMC27267.1"/>
    </source>
</evidence>
<dbReference type="OrthoDB" id="9806929at2"/>
<feature type="domain" description="MotA/TolQ/ExbB proton channel" evidence="9">
    <location>
        <begin position="103"/>
        <end position="217"/>
    </location>
</feature>
<dbReference type="InterPro" id="IPR046786">
    <property type="entry name" value="MotA_N"/>
</dbReference>
<dbReference type="RefSeq" id="WP_084117031.1">
    <property type="nucleotide sequence ID" value="NZ_FWXH01000016.1"/>
</dbReference>
<dbReference type="GO" id="GO:0071978">
    <property type="term" value="P:bacterial-type flagellum-dependent swarming motility"/>
    <property type="evidence" value="ECO:0007669"/>
    <property type="project" value="InterPro"/>
</dbReference>
<comment type="similarity">
    <text evidence="7">Belongs to the exbB/tolQ family.</text>
</comment>
<dbReference type="AlphaFoldDB" id="A0A1W1XTP1"/>
<dbReference type="Pfam" id="PF20560">
    <property type="entry name" value="MotA_N"/>
    <property type="match status" value="1"/>
</dbReference>
<comment type="subcellular location">
    <subcellularLocation>
        <location evidence="1">Cell membrane</location>
        <topology evidence="1">Multi-pass membrane protein</topology>
    </subcellularLocation>
    <subcellularLocation>
        <location evidence="7">Membrane</location>
        <topology evidence="7">Multi-pass membrane protein</topology>
    </subcellularLocation>
</comment>
<evidence type="ECO:0000256" key="1">
    <source>
        <dbReference type="ARBA" id="ARBA00004651"/>
    </source>
</evidence>
<keyword evidence="6 8" id="KW-0472">Membrane</keyword>
<dbReference type="EMBL" id="FWXH01000016">
    <property type="protein sequence ID" value="SMC27267.1"/>
    <property type="molecule type" value="Genomic_DNA"/>
</dbReference>
<feature type="domain" description="Motility protein A N-terminal" evidence="10">
    <location>
        <begin position="5"/>
        <end position="86"/>
    </location>
</feature>
<evidence type="ECO:0000256" key="7">
    <source>
        <dbReference type="RuleBase" id="RU004057"/>
    </source>
</evidence>
<evidence type="ECO:0000256" key="3">
    <source>
        <dbReference type="ARBA" id="ARBA00022692"/>
    </source>
</evidence>
<proteinExistence type="inferred from homology"/>
<dbReference type="Pfam" id="PF01618">
    <property type="entry name" value="MotA_ExbB"/>
    <property type="match status" value="1"/>
</dbReference>
<keyword evidence="3 8" id="KW-0812">Transmembrane</keyword>
<dbReference type="STRING" id="1121291.SAMN02745134_03111"/>
<dbReference type="PANTHER" id="PTHR30433">
    <property type="entry name" value="CHEMOTAXIS PROTEIN MOTA"/>
    <property type="match status" value="1"/>
</dbReference>
<protein>
    <submittedName>
        <fullName evidence="11">Chemotaxis protein MotA</fullName>
    </submittedName>
</protein>
<evidence type="ECO:0000256" key="4">
    <source>
        <dbReference type="ARBA" id="ARBA00022779"/>
    </source>
</evidence>
<evidence type="ECO:0000313" key="12">
    <source>
        <dbReference type="Proteomes" id="UP000192468"/>
    </source>
</evidence>
<reference evidence="11 12" key="1">
    <citation type="submission" date="2017-04" db="EMBL/GenBank/DDBJ databases">
        <authorList>
            <person name="Afonso C.L."/>
            <person name="Miller P.J."/>
            <person name="Scott M.A."/>
            <person name="Spackman E."/>
            <person name="Goraichik I."/>
            <person name="Dimitrov K.M."/>
            <person name="Suarez D.L."/>
            <person name="Swayne D.E."/>
        </authorList>
    </citation>
    <scope>NUCLEOTIDE SEQUENCE [LARGE SCALE GENOMIC DNA]</scope>
    <source>
        <strain evidence="11 12">DSM 12555</strain>
    </source>
</reference>
<keyword evidence="2" id="KW-1003">Cell membrane</keyword>
<evidence type="ECO:0000259" key="9">
    <source>
        <dbReference type="Pfam" id="PF01618"/>
    </source>
</evidence>
<dbReference type="GO" id="GO:0005886">
    <property type="term" value="C:plasma membrane"/>
    <property type="evidence" value="ECO:0007669"/>
    <property type="project" value="UniProtKB-SubCell"/>
</dbReference>
<accession>A0A1W1XTP1</accession>
<organism evidence="11 12">
    <name type="scientific">Clostridium acidisoli DSM 12555</name>
    <dbReference type="NCBI Taxonomy" id="1121291"/>
    <lineage>
        <taxon>Bacteria</taxon>
        <taxon>Bacillati</taxon>
        <taxon>Bacillota</taxon>
        <taxon>Clostridia</taxon>
        <taxon>Eubacteriales</taxon>
        <taxon>Clostridiaceae</taxon>
        <taxon>Clostridium</taxon>
    </lineage>
</organism>